<reference evidence="6 7" key="1">
    <citation type="submission" date="2024-10" db="EMBL/GenBank/DDBJ databases">
        <title>Updated reference genomes for cyclostephanoid diatoms.</title>
        <authorList>
            <person name="Roberts W.R."/>
            <person name="Alverson A.J."/>
        </authorList>
    </citation>
    <scope>NUCLEOTIDE SEQUENCE [LARGE SCALE GENOMIC DNA]</scope>
    <source>
        <strain evidence="6 7">AJA228-03</strain>
    </source>
</reference>
<dbReference type="GO" id="GO:0051537">
    <property type="term" value="F:2 iron, 2 sulfur cluster binding"/>
    <property type="evidence" value="ECO:0007669"/>
    <property type="project" value="UniProtKB-KW"/>
</dbReference>
<keyword evidence="7" id="KW-1185">Reference proteome</keyword>
<dbReference type="PROSITE" id="PS51085">
    <property type="entry name" value="2FE2S_FER_2"/>
    <property type="match status" value="1"/>
</dbReference>
<keyword evidence="1" id="KW-0001">2Fe-2S</keyword>
<name>A0ABD3REN0_9STRA</name>
<dbReference type="InterPro" id="IPR012675">
    <property type="entry name" value="Beta-grasp_dom_sf"/>
</dbReference>
<keyword evidence="4" id="KW-0411">Iron-sulfur</keyword>
<dbReference type="PANTHER" id="PTHR23426:SF67">
    <property type="entry name" value="2FE-2S FERREDOXIN-TYPE DOMAIN-CONTAINING PROTEIN"/>
    <property type="match status" value="1"/>
</dbReference>
<evidence type="ECO:0000313" key="7">
    <source>
        <dbReference type="Proteomes" id="UP001530377"/>
    </source>
</evidence>
<dbReference type="SUPFAM" id="SSF54292">
    <property type="entry name" value="2Fe-2S ferredoxin-like"/>
    <property type="match status" value="1"/>
</dbReference>
<keyword evidence="3" id="KW-0408">Iron</keyword>
<dbReference type="GO" id="GO:0046872">
    <property type="term" value="F:metal ion binding"/>
    <property type="evidence" value="ECO:0007669"/>
    <property type="project" value="UniProtKB-KW"/>
</dbReference>
<dbReference type="PRINTS" id="PR00355">
    <property type="entry name" value="ADRENODOXIN"/>
</dbReference>
<dbReference type="Proteomes" id="UP001530377">
    <property type="component" value="Unassembled WGS sequence"/>
</dbReference>
<dbReference type="EMBL" id="JALLPB020000360">
    <property type="protein sequence ID" value="KAL3809976.1"/>
    <property type="molecule type" value="Genomic_DNA"/>
</dbReference>
<accession>A0ABD3REN0</accession>
<protein>
    <recommendedName>
        <fullName evidence="5">2Fe-2S ferredoxin-type domain-containing protein</fullName>
    </recommendedName>
</protein>
<evidence type="ECO:0000256" key="1">
    <source>
        <dbReference type="ARBA" id="ARBA00022714"/>
    </source>
</evidence>
<evidence type="ECO:0000256" key="3">
    <source>
        <dbReference type="ARBA" id="ARBA00023004"/>
    </source>
</evidence>
<keyword evidence="2" id="KW-0479">Metal-binding</keyword>
<dbReference type="InterPro" id="IPR001041">
    <property type="entry name" value="2Fe-2S_ferredoxin-type"/>
</dbReference>
<dbReference type="CDD" id="cd00207">
    <property type="entry name" value="fer2"/>
    <property type="match status" value="1"/>
</dbReference>
<evidence type="ECO:0000259" key="5">
    <source>
        <dbReference type="PROSITE" id="PS51085"/>
    </source>
</evidence>
<evidence type="ECO:0000313" key="6">
    <source>
        <dbReference type="EMBL" id="KAL3809976.1"/>
    </source>
</evidence>
<feature type="domain" description="2Fe-2S ferredoxin-type" evidence="5">
    <location>
        <begin position="63"/>
        <end position="165"/>
    </location>
</feature>
<dbReference type="InterPro" id="IPR036010">
    <property type="entry name" value="2Fe-2S_ferredoxin-like_sf"/>
</dbReference>
<dbReference type="Gene3D" id="3.10.20.30">
    <property type="match status" value="1"/>
</dbReference>
<dbReference type="Pfam" id="PF00111">
    <property type="entry name" value="Fer2"/>
    <property type="match status" value="1"/>
</dbReference>
<comment type="caution">
    <text evidence="6">The sequence shown here is derived from an EMBL/GenBank/DDBJ whole genome shotgun (WGS) entry which is preliminary data.</text>
</comment>
<organism evidence="6 7">
    <name type="scientific">Cyclostephanos tholiformis</name>
    <dbReference type="NCBI Taxonomy" id="382380"/>
    <lineage>
        <taxon>Eukaryota</taxon>
        <taxon>Sar</taxon>
        <taxon>Stramenopiles</taxon>
        <taxon>Ochrophyta</taxon>
        <taxon>Bacillariophyta</taxon>
        <taxon>Coscinodiscophyceae</taxon>
        <taxon>Thalassiosirophycidae</taxon>
        <taxon>Stephanodiscales</taxon>
        <taxon>Stephanodiscaceae</taxon>
        <taxon>Cyclostephanos</taxon>
    </lineage>
</organism>
<dbReference type="PANTHER" id="PTHR23426">
    <property type="entry name" value="FERREDOXIN/ADRENODOXIN"/>
    <property type="match status" value="1"/>
</dbReference>
<evidence type="ECO:0000256" key="2">
    <source>
        <dbReference type="ARBA" id="ARBA00022723"/>
    </source>
</evidence>
<dbReference type="InterPro" id="IPR001055">
    <property type="entry name" value="Adrenodoxin-like"/>
</dbReference>
<proteinExistence type="predicted"/>
<sequence>MASVFRRPLSAMGPIAIRGLQLTPTFRGLATKTSAAAAPVIVLRRFSSAATGGDGGVDAKETVKITYVDPGGEEHSVEAEIGKNLMDVAHDNNIELEGACGGELACSTCHLVFEKEVYDTLPPKTDEEEDMLDLAFELTETSRLGCQIRVTKEMDGIKVRIPDDGY</sequence>
<dbReference type="AlphaFoldDB" id="A0ABD3REN0"/>
<gene>
    <name evidence="6" type="ORF">ACHAXA_007752</name>
</gene>
<evidence type="ECO:0000256" key="4">
    <source>
        <dbReference type="ARBA" id="ARBA00023014"/>
    </source>
</evidence>